<dbReference type="InterPro" id="IPR013785">
    <property type="entry name" value="Aldolase_TIM"/>
</dbReference>
<dbReference type="InterPro" id="IPR051690">
    <property type="entry name" value="PseI-like"/>
</dbReference>
<keyword evidence="3" id="KW-1185">Reference proteome</keyword>
<evidence type="ECO:0000313" key="3">
    <source>
        <dbReference type="Proteomes" id="UP000663992"/>
    </source>
</evidence>
<dbReference type="SUPFAM" id="SSF51569">
    <property type="entry name" value="Aldolase"/>
    <property type="match status" value="1"/>
</dbReference>
<feature type="domain" description="AFP-like" evidence="1">
    <location>
        <begin position="305"/>
        <end position="357"/>
    </location>
</feature>
<dbReference type="InterPro" id="IPR036732">
    <property type="entry name" value="AFP_Neu5c_C_sf"/>
</dbReference>
<dbReference type="InterPro" id="IPR020007">
    <property type="entry name" value="NeuB/NeuA"/>
</dbReference>
<dbReference type="CDD" id="cd11615">
    <property type="entry name" value="SAF_NeuB_like"/>
    <property type="match status" value="1"/>
</dbReference>
<dbReference type="InterPro" id="IPR057736">
    <property type="entry name" value="SAF_PseI/NeuA/NeuB"/>
</dbReference>
<dbReference type="PANTHER" id="PTHR42966">
    <property type="entry name" value="N-ACETYLNEURAMINATE SYNTHASE"/>
    <property type="match status" value="1"/>
</dbReference>
<evidence type="ECO:0000259" key="1">
    <source>
        <dbReference type="PROSITE" id="PS50844"/>
    </source>
</evidence>
<accession>A0ABS3CP30</accession>
<dbReference type="PROSITE" id="PS50844">
    <property type="entry name" value="AFP_LIKE"/>
    <property type="match status" value="1"/>
</dbReference>
<sequence>MTLIIAEAGVNHNGDEALAYKLIDVAKESGADIVKFQTFKAKNLVTRHAQQAKYQAINIGKAESQFEMLARLELPLDAHFRLMDYCKSLNIEFLSTAFDSESLDFLVNQLNLTRLKIPSGEITNAPFLLQHARTNCNVILSTGMATLAEVEQALGVLAFGYTAPQDAIPSISAFQEAYCSEAGQLALKKQVTLLHCTSEYPAPLEDINLSAMNTLADAFGVKAGYSDHSEGIIVPIAAVARGAVVIEKHFTLDKDMEGPDHKASLNPDELKAMVKGIRSIEMALGNGIKEPRPSELKNRDIIRKSLVAARDISAGECLSPECLSIKRPGNGTSPFKYWEILSTQSSRSYKTDDELYE</sequence>
<dbReference type="Gene3D" id="3.90.1210.10">
    <property type="entry name" value="Antifreeze-like/N-acetylneuraminic acid synthase C-terminal domain"/>
    <property type="match status" value="1"/>
</dbReference>
<dbReference type="GO" id="GO:0050462">
    <property type="term" value="F:N-acetylneuraminate synthase activity"/>
    <property type="evidence" value="ECO:0007669"/>
    <property type="project" value="UniProtKB-EC"/>
</dbReference>
<dbReference type="Gene3D" id="3.20.20.70">
    <property type="entry name" value="Aldolase class I"/>
    <property type="match status" value="1"/>
</dbReference>
<dbReference type="RefSeq" id="WP_206592699.1">
    <property type="nucleotide sequence ID" value="NZ_JAFKCS010000002.1"/>
</dbReference>
<dbReference type="EC" id="2.5.1.56" evidence="2"/>
<keyword evidence="2" id="KW-0808">Transferase</keyword>
<protein>
    <submittedName>
        <fullName evidence="2">N-acetylneuraminate synthase</fullName>
        <ecNumber evidence="2">2.5.1.56</ecNumber>
    </submittedName>
</protein>
<comment type="caution">
    <text evidence="2">The sequence shown here is derived from an EMBL/GenBank/DDBJ whole genome shotgun (WGS) entry which is preliminary data.</text>
</comment>
<name>A0ABS3CP30_9ALTE</name>
<dbReference type="InterPro" id="IPR006190">
    <property type="entry name" value="SAF_AFP_Neu5Ac"/>
</dbReference>
<organism evidence="2 3">
    <name type="scientific">Bowmanella yangjiangensis</name>
    <dbReference type="NCBI Taxonomy" id="2811230"/>
    <lineage>
        <taxon>Bacteria</taxon>
        <taxon>Pseudomonadati</taxon>
        <taxon>Pseudomonadota</taxon>
        <taxon>Gammaproteobacteria</taxon>
        <taxon>Alteromonadales</taxon>
        <taxon>Alteromonadaceae</taxon>
        <taxon>Bowmanella</taxon>
    </lineage>
</organism>
<dbReference type="Pfam" id="PF03102">
    <property type="entry name" value="NeuB"/>
    <property type="match status" value="1"/>
</dbReference>
<gene>
    <name evidence="2" type="primary">neuB</name>
    <name evidence="2" type="ORF">J0A65_03300</name>
</gene>
<reference evidence="2 3" key="1">
    <citation type="submission" date="2021-03" db="EMBL/GenBank/DDBJ databases">
        <title>novel species isolated from a fishpond in China.</title>
        <authorList>
            <person name="Lu H."/>
            <person name="Cai Z."/>
        </authorList>
    </citation>
    <scope>NUCLEOTIDE SEQUENCE [LARGE SCALE GENOMIC DNA]</scope>
    <source>
        <strain evidence="2 3">Y57</strain>
    </source>
</reference>
<dbReference type="InterPro" id="IPR013132">
    <property type="entry name" value="PseI/NeuA/B-like_N"/>
</dbReference>
<dbReference type="Proteomes" id="UP000663992">
    <property type="component" value="Unassembled WGS sequence"/>
</dbReference>
<proteinExistence type="predicted"/>
<dbReference type="EMBL" id="JAFKCS010000002">
    <property type="protein sequence ID" value="MBN7818873.1"/>
    <property type="molecule type" value="Genomic_DNA"/>
</dbReference>
<dbReference type="SUPFAM" id="SSF51269">
    <property type="entry name" value="AFP III-like domain"/>
    <property type="match status" value="1"/>
</dbReference>
<dbReference type="PANTHER" id="PTHR42966:SF1">
    <property type="entry name" value="SIALIC ACID SYNTHASE"/>
    <property type="match status" value="1"/>
</dbReference>
<dbReference type="NCBIfam" id="TIGR03569">
    <property type="entry name" value="NeuB_NnaB"/>
    <property type="match status" value="1"/>
</dbReference>
<evidence type="ECO:0000313" key="2">
    <source>
        <dbReference type="EMBL" id="MBN7818873.1"/>
    </source>
</evidence>